<evidence type="ECO:0000256" key="1">
    <source>
        <dbReference type="ARBA" id="ARBA00004141"/>
    </source>
</evidence>
<keyword evidence="2 5" id="KW-0812">Transmembrane</keyword>
<feature type="transmembrane region" description="Helical" evidence="5">
    <location>
        <begin position="6"/>
        <end position="21"/>
    </location>
</feature>
<keyword evidence="4 5" id="KW-0472">Membrane</keyword>
<dbReference type="InterPro" id="IPR006419">
    <property type="entry name" value="NMN_transpt_PnuC"/>
</dbReference>
<reference evidence="6" key="1">
    <citation type="submission" date="2020-05" db="EMBL/GenBank/DDBJ databases">
        <authorList>
            <person name="Chiriac C."/>
            <person name="Salcher M."/>
            <person name="Ghai R."/>
            <person name="Kavagutti S V."/>
        </authorList>
    </citation>
    <scope>NUCLEOTIDE SEQUENCE</scope>
</reference>
<dbReference type="Pfam" id="PF04973">
    <property type="entry name" value="NMN_transporter"/>
    <property type="match status" value="1"/>
</dbReference>
<dbReference type="EMBL" id="LR797076">
    <property type="protein sequence ID" value="CAB4185297.1"/>
    <property type="molecule type" value="Genomic_DNA"/>
</dbReference>
<evidence type="ECO:0000256" key="2">
    <source>
        <dbReference type="ARBA" id="ARBA00022692"/>
    </source>
</evidence>
<name>A0A6J5QS29_9CAUD</name>
<evidence type="ECO:0000256" key="4">
    <source>
        <dbReference type="ARBA" id="ARBA00023136"/>
    </source>
</evidence>
<dbReference type="GO" id="GO:0016020">
    <property type="term" value="C:membrane"/>
    <property type="evidence" value="ECO:0007669"/>
    <property type="project" value="UniProtKB-SubCell"/>
</dbReference>
<feature type="transmembrane region" description="Helical" evidence="5">
    <location>
        <begin position="26"/>
        <end position="44"/>
    </location>
</feature>
<evidence type="ECO:0000313" key="6">
    <source>
        <dbReference type="EMBL" id="CAB4185297.1"/>
    </source>
</evidence>
<feature type="transmembrane region" description="Helical" evidence="5">
    <location>
        <begin position="50"/>
        <end position="68"/>
    </location>
</feature>
<protein>
    <submittedName>
        <fullName evidence="6">Nicotinamide mononucleotide transporter PnuC</fullName>
    </submittedName>
</protein>
<dbReference type="GO" id="GO:0034257">
    <property type="term" value="F:nicotinamide riboside transmembrane transporter activity"/>
    <property type="evidence" value="ECO:0007669"/>
    <property type="project" value="InterPro"/>
</dbReference>
<gene>
    <name evidence="6" type="ORF">UFOVP1119_27</name>
</gene>
<comment type="subcellular location">
    <subcellularLocation>
        <location evidence="1">Membrane</location>
        <topology evidence="1">Multi-pass membrane protein</topology>
    </subcellularLocation>
</comment>
<evidence type="ECO:0000256" key="3">
    <source>
        <dbReference type="ARBA" id="ARBA00022989"/>
    </source>
</evidence>
<sequence>MDQLWSWLLAVIGVSGIYFVGRKTIWGWLVLCFNEILWITYALITKQYGFIFSAIAYAIVYIRSYMHWKEDERKVKRKKNNG</sequence>
<keyword evidence="3 5" id="KW-1133">Transmembrane helix</keyword>
<organism evidence="6">
    <name type="scientific">uncultured Caudovirales phage</name>
    <dbReference type="NCBI Taxonomy" id="2100421"/>
    <lineage>
        <taxon>Viruses</taxon>
        <taxon>Duplodnaviria</taxon>
        <taxon>Heunggongvirae</taxon>
        <taxon>Uroviricota</taxon>
        <taxon>Caudoviricetes</taxon>
        <taxon>Peduoviridae</taxon>
        <taxon>Maltschvirus</taxon>
        <taxon>Maltschvirus maltsch</taxon>
    </lineage>
</organism>
<accession>A0A6J5QS29</accession>
<evidence type="ECO:0000256" key="5">
    <source>
        <dbReference type="SAM" id="Phobius"/>
    </source>
</evidence>
<proteinExistence type="predicted"/>